<evidence type="ECO:0000256" key="4">
    <source>
        <dbReference type="ARBA" id="ARBA00022670"/>
    </source>
</evidence>
<dbReference type="InterPro" id="IPR019533">
    <property type="entry name" value="Peptidase_S26"/>
</dbReference>
<dbReference type="InterPro" id="IPR019756">
    <property type="entry name" value="Pept_S26A_signal_pept_1_Ser-AS"/>
</dbReference>
<evidence type="ECO:0000256" key="1">
    <source>
        <dbReference type="ARBA" id="ARBA00000677"/>
    </source>
</evidence>
<dbReference type="NCBIfam" id="TIGR02227">
    <property type="entry name" value="sigpep_I_bact"/>
    <property type="match status" value="1"/>
</dbReference>
<dbReference type="InterPro" id="IPR036286">
    <property type="entry name" value="LexA/Signal_pep-like_sf"/>
</dbReference>
<sequence length="196" mass="22157">MEPQTPLSPIPAEKETFPRKQSSWMELLKFAFFVLIIVTPIRMFVAQPFVVSGASMEPTFFTGQYLIIDELSYHFSSPQRDDVIVLEDPRTKDRYLIKRVIGLPGETVEISGGNVCVHTDVKAPCVPVPEPYIEYPKTDDTLMRTLGPDEYFFMGDNRAASLDSRYLGPATRDEIIGRVFLRLLPPQKLALFPGSL</sequence>
<dbReference type="GO" id="GO:0004252">
    <property type="term" value="F:serine-type endopeptidase activity"/>
    <property type="evidence" value="ECO:0007669"/>
    <property type="project" value="InterPro"/>
</dbReference>
<dbReference type="STRING" id="1802723.A2675_01075"/>
<feature type="domain" description="Peptidase S26" evidence="9">
    <location>
        <begin position="24"/>
        <end position="183"/>
    </location>
</feature>
<keyword evidence="4 7" id="KW-0645">Protease</keyword>
<protein>
    <recommendedName>
        <fullName evidence="3 7">Signal peptidase I</fullName>
        <ecNumber evidence="3 7">3.4.21.89</ecNumber>
    </recommendedName>
</protein>
<dbReference type="SUPFAM" id="SSF51306">
    <property type="entry name" value="LexA/Signal peptidase"/>
    <property type="match status" value="1"/>
</dbReference>
<comment type="caution">
    <text evidence="10">The sequence shown here is derived from an EMBL/GenBank/DDBJ whole genome shotgun (WGS) entry which is preliminary data.</text>
</comment>
<evidence type="ECO:0000256" key="8">
    <source>
        <dbReference type="RuleBase" id="RU362042"/>
    </source>
</evidence>
<dbReference type="PANTHER" id="PTHR43390">
    <property type="entry name" value="SIGNAL PEPTIDASE I"/>
    <property type="match status" value="1"/>
</dbReference>
<evidence type="ECO:0000256" key="2">
    <source>
        <dbReference type="ARBA" id="ARBA00009370"/>
    </source>
</evidence>
<reference evidence="10 11" key="1">
    <citation type="journal article" date="2016" name="Nat. Commun.">
        <title>Thousands of microbial genomes shed light on interconnected biogeochemical processes in an aquifer system.</title>
        <authorList>
            <person name="Anantharaman K."/>
            <person name="Brown C.T."/>
            <person name="Hug L.A."/>
            <person name="Sharon I."/>
            <person name="Castelle C.J."/>
            <person name="Probst A.J."/>
            <person name="Thomas B.C."/>
            <person name="Singh A."/>
            <person name="Wilkins M.J."/>
            <person name="Karaoz U."/>
            <person name="Brodie E.L."/>
            <person name="Williams K.H."/>
            <person name="Hubbard S.S."/>
            <person name="Banfield J.F."/>
        </authorList>
    </citation>
    <scope>NUCLEOTIDE SEQUENCE [LARGE SCALE GENOMIC DNA]</scope>
</reference>
<evidence type="ECO:0000256" key="3">
    <source>
        <dbReference type="ARBA" id="ARBA00013208"/>
    </source>
</evidence>
<evidence type="ECO:0000256" key="6">
    <source>
        <dbReference type="PIRSR" id="PIRSR600223-1"/>
    </source>
</evidence>
<feature type="active site" evidence="6">
    <location>
        <position position="98"/>
    </location>
</feature>
<evidence type="ECO:0000256" key="5">
    <source>
        <dbReference type="ARBA" id="ARBA00022801"/>
    </source>
</evidence>
<dbReference type="Gene3D" id="2.10.109.10">
    <property type="entry name" value="Umud Fragment, subunit A"/>
    <property type="match status" value="1"/>
</dbReference>
<evidence type="ECO:0000313" key="10">
    <source>
        <dbReference type="EMBL" id="OHA80083.1"/>
    </source>
</evidence>
<comment type="subcellular location">
    <subcellularLocation>
        <location evidence="8">Membrane</location>
        <topology evidence="8">Single-pass type II membrane protein</topology>
    </subcellularLocation>
</comment>
<feature type="active site" evidence="6">
    <location>
        <position position="55"/>
    </location>
</feature>
<keyword evidence="7" id="KW-0472">Membrane</keyword>
<name>A0A1G2S4S8_9BACT</name>
<keyword evidence="7" id="KW-1133">Transmembrane helix</keyword>
<dbReference type="AlphaFoldDB" id="A0A1G2S4S8"/>
<dbReference type="GO" id="GO:0016020">
    <property type="term" value="C:membrane"/>
    <property type="evidence" value="ECO:0007669"/>
    <property type="project" value="UniProtKB-SubCell"/>
</dbReference>
<dbReference type="GO" id="GO:0009003">
    <property type="term" value="F:signal peptidase activity"/>
    <property type="evidence" value="ECO:0007669"/>
    <property type="project" value="UniProtKB-EC"/>
</dbReference>
<dbReference type="InterPro" id="IPR000223">
    <property type="entry name" value="Pept_S26A_signal_pept_1"/>
</dbReference>
<feature type="transmembrane region" description="Helical" evidence="7">
    <location>
        <begin position="27"/>
        <end position="45"/>
    </location>
</feature>
<dbReference type="PROSITE" id="PS00501">
    <property type="entry name" value="SPASE_I_1"/>
    <property type="match status" value="1"/>
</dbReference>
<accession>A0A1G2S4S8</accession>
<dbReference type="EC" id="3.4.21.89" evidence="3 7"/>
<evidence type="ECO:0000256" key="7">
    <source>
        <dbReference type="RuleBase" id="RU003993"/>
    </source>
</evidence>
<evidence type="ECO:0000259" key="9">
    <source>
        <dbReference type="Pfam" id="PF10502"/>
    </source>
</evidence>
<dbReference type="PROSITE" id="PS00761">
    <property type="entry name" value="SPASE_I_3"/>
    <property type="match status" value="1"/>
</dbReference>
<comment type="similarity">
    <text evidence="2 8">Belongs to the peptidase S26 family.</text>
</comment>
<dbReference type="Proteomes" id="UP000176997">
    <property type="component" value="Unassembled WGS sequence"/>
</dbReference>
<dbReference type="EMBL" id="MHUS01000036">
    <property type="protein sequence ID" value="OHA80083.1"/>
    <property type="molecule type" value="Genomic_DNA"/>
</dbReference>
<organism evidence="10 11">
    <name type="scientific">Candidatus Yonathbacteria bacterium RIFCSPHIGHO2_01_FULL_51_10</name>
    <dbReference type="NCBI Taxonomy" id="1802723"/>
    <lineage>
        <taxon>Bacteria</taxon>
        <taxon>Candidatus Yonathiibacteriota</taxon>
    </lineage>
</organism>
<dbReference type="GO" id="GO:0006465">
    <property type="term" value="P:signal peptide processing"/>
    <property type="evidence" value="ECO:0007669"/>
    <property type="project" value="InterPro"/>
</dbReference>
<gene>
    <name evidence="10" type="ORF">A2675_01075</name>
</gene>
<dbReference type="PROSITE" id="PS00760">
    <property type="entry name" value="SPASE_I_2"/>
    <property type="match status" value="1"/>
</dbReference>
<dbReference type="InterPro" id="IPR019757">
    <property type="entry name" value="Pept_S26A_signal_pept_1_Lys-AS"/>
</dbReference>
<dbReference type="PANTHER" id="PTHR43390:SF1">
    <property type="entry name" value="CHLOROPLAST PROCESSING PEPTIDASE"/>
    <property type="match status" value="1"/>
</dbReference>
<dbReference type="InterPro" id="IPR019758">
    <property type="entry name" value="Pept_S26A_signal_pept_1_CS"/>
</dbReference>
<proteinExistence type="inferred from homology"/>
<keyword evidence="7" id="KW-0812">Transmembrane</keyword>
<dbReference type="CDD" id="cd06530">
    <property type="entry name" value="S26_SPase_I"/>
    <property type="match status" value="1"/>
</dbReference>
<dbReference type="PRINTS" id="PR00727">
    <property type="entry name" value="LEADERPTASE"/>
</dbReference>
<keyword evidence="5 7" id="KW-0378">Hydrolase</keyword>
<evidence type="ECO:0000313" key="11">
    <source>
        <dbReference type="Proteomes" id="UP000176997"/>
    </source>
</evidence>
<comment type="catalytic activity">
    <reaction evidence="1 7">
        <text>Cleavage of hydrophobic, N-terminal signal or leader sequences from secreted and periplasmic proteins.</text>
        <dbReference type="EC" id="3.4.21.89"/>
    </reaction>
</comment>
<dbReference type="Pfam" id="PF10502">
    <property type="entry name" value="Peptidase_S26"/>
    <property type="match status" value="1"/>
</dbReference>